<organism evidence="2 3">
    <name type="scientific">Actinoplanes sichuanensis</name>
    <dbReference type="NCBI Taxonomy" id="512349"/>
    <lineage>
        <taxon>Bacteria</taxon>
        <taxon>Bacillati</taxon>
        <taxon>Actinomycetota</taxon>
        <taxon>Actinomycetes</taxon>
        <taxon>Micromonosporales</taxon>
        <taxon>Micromonosporaceae</taxon>
        <taxon>Actinoplanes</taxon>
    </lineage>
</organism>
<feature type="signal peptide" evidence="1">
    <location>
        <begin position="1"/>
        <end position="24"/>
    </location>
</feature>
<evidence type="ECO:0000313" key="2">
    <source>
        <dbReference type="EMBL" id="MFD1371006.1"/>
    </source>
</evidence>
<name>A0ABW4AJI0_9ACTN</name>
<accession>A0ABW4AJI0</accession>
<sequence>MRKTCRRLAGVLALTLVAAMPAGCRPESESRSYYPGLARIGDTYQLFMPLCPTDGLLEVTVRDGRATEDEPDWWRVEGLRDQAGLSEFLVLGDDGPFLETTGKSLARPPMPDQIVVKLRQSDRNGSSDENTLLFNSAAVPSYPSGADMQRIRYTTGTVSSEGDLATPEEMRRRSECAIGGRSPGPAPSLQPVTSLRPGAYSRVKKATLGTDAVDWMEVYSAARPEEDIASDVCGNSPATGAVVSALGRSVSWQAKTDDGSWDWRRFIWNYVGAYGTISAADAVEQVDGRLGCGPYIWGDIRLNTSRRVGLPPLPGIDRQLLFCEQGEQQDEEIAFCTLLLARHDILSRVVVKATTEEEAVTSARALADEAAEALART</sequence>
<keyword evidence="3" id="KW-1185">Reference proteome</keyword>
<evidence type="ECO:0000313" key="3">
    <source>
        <dbReference type="Proteomes" id="UP001597183"/>
    </source>
</evidence>
<protein>
    <submittedName>
        <fullName evidence="2">Uncharacterized protein</fullName>
    </submittedName>
</protein>
<gene>
    <name evidence="2" type="ORF">ACFQ5G_37190</name>
</gene>
<reference evidence="3" key="1">
    <citation type="journal article" date="2019" name="Int. J. Syst. Evol. Microbiol.">
        <title>The Global Catalogue of Microorganisms (GCM) 10K type strain sequencing project: providing services to taxonomists for standard genome sequencing and annotation.</title>
        <authorList>
            <consortium name="The Broad Institute Genomics Platform"/>
            <consortium name="The Broad Institute Genome Sequencing Center for Infectious Disease"/>
            <person name="Wu L."/>
            <person name="Ma J."/>
        </authorList>
    </citation>
    <scope>NUCLEOTIDE SEQUENCE [LARGE SCALE GENOMIC DNA]</scope>
    <source>
        <strain evidence="3">CCM 7526</strain>
    </source>
</reference>
<dbReference type="Proteomes" id="UP001597183">
    <property type="component" value="Unassembled WGS sequence"/>
</dbReference>
<feature type="chain" id="PRO_5047502078" evidence="1">
    <location>
        <begin position="25"/>
        <end position="377"/>
    </location>
</feature>
<proteinExistence type="predicted"/>
<comment type="caution">
    <text evidence="2">The sequence shown here is derived from an EMBL/GenBank/DDBJ whole genome shotgun (WGS) entry which is preliminary data.</text>
</comment>
<dbReference type="RefSeq" id="WP_378079081.1">
    <property type="nucleotide sequence ID" value="NZ_JBHTMK010000050.1"/>
</dbReference>
<keyword evidence="1" id="KW-0732">Signal</keyword>
<dbReference type="EMBL" id="JBHTMK010000050">
    <property type="protein sequence ID" value="MFD1371006.1"/>
    <property type="molecule type" value="Genomic_DNA"/>
</dbReference>
<evidence type="ECO:0000256" key="1">
    <source>
        <dbReference type="SAM" id="SignalP"/>
    </source>
</evidence>